<reference evidence="3" key="1">
    <citation type="submission" date="2025-08" db="UniProtKB">
        <authorList>
            <consortium name="RefSeq"/>
        </authorList>
    </citation>
    <scope>IDENTIFICATION</scope>
    <source>
        <strain evidence="3">USDA-PBARC FA_bdor</strain>
        <tissue evidence="3">Whole organism</tissue>
    </source>
</reference>
<keyword evidence="1" id="KW-0812">Transmembrane</keyword>
<keyword evidence="2" id="KW-1185">Reference proteome</keyword>
<dbReference type="OrthoDB" id="7661731at2759"/>
<keyword evidence="1" id="KW-1133">Transmembrane helix</keyword>
<dbReference type="KEGG" id="fas:105263429"/>
<feature type="transmembrane region" description="Helical" evidence="1">
    <location>
        <begin position="143"/>
        <end position="165"/>
    </location>
</feature>
<evidence type="ECO:0000256" key="1">
    <source>
        <dbReference type="SAM" id="Phobius"/>
    </source>
</evidence>
<evidence type="ECO:0000313" key="3">
    <source>
        <dbReference type="RefSeq" id="XP_011297943.1"/>
    </source>
</evidence>
<evidence type="ECO:0000313" key="2">
    <source>
        <dbReference type="Proteomes" id="UP000694866"/>
    </source>
</evidence>
<dbReference type="RefSeq" id="XP_011297943.1">
    <property type="nucleotide sequence ID" value="XM_011299641.1"/>
</dbReference>
<dbReference type="AlphaFoldDB" id="A0A9R1SVI3"/>
<dbReference type="GeneID" id="105263429"/>
<gene>
    <name evidence="3" type="primary">LOC105263429</name>
</gene>
<keyword evidence="1" id="KW-0472">Membrane</keyword>
<protein>
    <submittedName>
        <fullName evidence="3">Uncharacterized protein</fullName>
    </submittedName>
</protein>
<proteinExistence type="predicted"/>
<feature type="transmembrane region" description="Helical" evidence="1">
    <location>
        <begin position="103"/>
        <end position="123"/>
    </location>
</feature>
<dbReference type="Proteomes" id="UP000694866">
    <property type="component" value="Unplaced"/>
</dbReference>
<accession>A0A9R1SVI3</accession>
<organism evidence="2 3">
    <name type="scientific">Fopius arisanus</name>
    <dbReference type="NCBI Taxonomy" id="64838"/>
    <lineage>
        <taxon>Eukaryota</taxon>
        <taxon>Metazoa</taxon>
        <taxon>Ecdysozoa</taxon>
        <taxon>Arthropoda</taxon>
        <taxon>Hexapoda</taxon>
        <taxon>Insecta</taxon>
        <taxon>Pterygota</taxon>
        <taxon>Neoptera</taxon>
        <taxon>Endopterygota</taxon>
        <taxon>Hymenoptera</taxon>
        <taxon>Apocrita</taxon>
        <taxon>Ichneumonoidea</taxon>
        <taxon>Braconidae</taxon>
        <taxon>Opiinae</taxon>
        <taxon>Fopius</taxon>
    </lineage>
</organism>
<sequence length="169" mass="18915">MMDGRLERDRWTRNESHKRHRDITRGLQVELSGVGDTGYLFVDPFLELENRPVMDSLAAFAEMLTEWYQNACVVTGAAVSDIKTLWIITSGSYLHKGKIVGKLVSYYLIVLAIYVIETGLWVNKKIIEVLTGVIAEAKESNEATLALAVFLLLLVTSLITTITTFSCND</sequence>
<name>A0A9R1SVI3_9HYME</name>